<evidence type="ECO:0000313" key="3">
    <source>
        <dbReference type="Proteomes" id="UP000824037"/>
    </source>
</evidence>
<proteinExistence type="predicted"/>
<feature type="domain" description="N-acetyltransferase" evidence="1">
    <location>
        <begin position="149"/>
        <end position="288"/>
    </location>
</feature>
<gene>
    <name evidence="2" type="ORF">H9815_12400</name>
</gene>
<dbReference type="PROSITE" id="PS51186">
    <property type="entry name" value="GNAT"/>
    <property type="match status" value="1"/>
</dbReference>
<dbReference type="GO" id="GO:0016747">
    <property type="term" value="F:acyltransferase activity, transferring groups other than amino-acyl groups"/>
    <property type="evidence" value="ECO:0007669"/>
    <property type="project" value="InterPro"/>
</dbReference>
<name>A0A9D2EFT9_9MICO</name>
<dbReference type="Proteomes" id="UP000824037">
    <property type="component" value="Unassembled WGS sequence"/>
</dbReference>
<dbReference type="EMBL" id="DXBY01000211">
    <property type="protein sequence ID" value="HIZ36571.1"/>
    <property type="molecule type" value="Genomic_DNA"/>
</dbReference>
<accession>A0A9D2EFT9</accession>
<dbReference type="AlphaFoldDB" id="A0A9D2EFT9"/>
<dbReference type="SUPFAM" id="SSF55729">
    <property type="entry name" value="Acyl-CoA N-acyltransferases (Nat)"/>
    <property type="match status" value="1"/>
</dbReference>
<dbReference type="InterPro" id="IPR000182">
    <property type="entry name" value="GNAT_dom"/>
</dbReference>
<dbReference type="Pfam" id="PF00583">
    <property type="entry name" value="Acetyltransf_1"/>
    <property type="match status" value="1"/>
</dbReference>
<evidence type="ECO:0000259" key="1">
    <source>
        <dbReference type="PROSITE" id="PS51186"/>
    </source>
</evidence>
<dbReference type="CDD" id="cd04301">
    <property type="entry name" value="NAT_SF"/>
    <property type="match status" value="1"/>
</dbReference>
<reference evidence="2" key="2">
    <citation type="submission" date="2021-04" db="EMBL/GenBank/DDBJ databases">
        <authorList>
            <person name="Gilroy R."/>
        </authorList>
    </citation>
    <scope>NUCLEOTIDE SEQUENCE</scope>
    <source>
        <strain evidence="2">ChiGjej4B4-7305</strain>
    </source>
</reference>
<evidence type="ECO:0000313" key="2">
    <source>
        <dbReference type="EMBL" id="HIZ36571.1"/>
    </source>
</evidence>
<protein>
    <submittedName>
        <fullName evidence="2">GNAT family N-acetyltransferase</fullName>
    </submittedName>
</protein>
<organism evidence="2 3">
    <name type="scientific">Candidatus Ruania gallistercoris</name>
    <dbReference type="NCBI Taxonomy" id="2838746"/>
    <lineage>
        <taxon>Bacteria</taxon>
        <taxon>Bacillati</taxon>
        <taxon>Actinomycetota</taxon>
        <taxon>Actinomycetes</taxon>
        <taxon>Micrococcales</taxon>
        <taxon>Ruaniaceae</taxon>
        <taxon>Ruania</taxon>
    </lineage>
</organism>
<dbReference type="InterPro" id="IPR016181">
    <property type="entry name" value="Acyl_CoA_acyltransferase"/>
</dbReference>
<reference evidence="2" key="1">
    <citation type="journal article" date="2021" name="PeerJ">
        <title>Extensive microbial diversity within the chicken gut microbiome revealed by metagenomics and culture.</title>
        <authorList>
            <person name="Gilroy R."/>
            <person name="Ravi A."/>
            <person name="Getino M."/>
            <person name="Pursley I."/>
            <person name="Horton D.L."/>
            <person name="Alikhan N.F."/>
            <person name="Baker D."/>
            <person name="Gharbi K."/>
            <person name="Hall N."/>
            <person name="Watson M."/>
            <person name="Adriaenssens E.M."/>
            <person name="Foster-Nyarko E."/>
            <person name="Jarju S."/>
            <person name="Secka A."/>
            <person name="Antonio M."/>
            <person name="Oren A."/>
            <person name="Chaudhuri R.R."/>
            <person name="La Ragione R."/>
            <person name="Hildebrand F."/>
            <person name="Pallen M.J."/>
        </authorList>
    </citation>
    <scope>NUCLEOTIDE SEQUENCE</scope>
    <source>
        <strain evidence="2">ChiGjej4B4-7305</strain>
    </source>
</reference>
<comment type="caution">
    <text evidence="2">The sequence shown here is derived from an EMBL/GenBank/DDBJ whole genome shotgun (WGS) entry which is preliminary data.</text>
</comment>
<sequence length="288" mass="30634">MTLELNTPTLDELGSVVTELARWQSDDAPLQLHPGDIGWFGRFGMARTAAAVRTWSTDGQIVAIGLLDGADLLRMTLAPQADRDRALAEAIVADIVDPARGVLPPGAAIVEAPTGTVIKEVLTGAGWADDEPWTPLRRYLTGPVEDPGLRIETVGPDQASDWADIVRSAFGSTTFTDQRWYAMSSGVDHENARSLLGYDDRGDAVAAITVWSAGPGRPGLIEPMGVHTDHRGQGYGRAITVAAARTLRDLGSSSAEVCTESARAGAVATYRSAGFVADPERTDRRRTA</sequence>
<dbReference type="Gene3D" id="3.40.630.30">
    <property type="match status" value="1"/>
</dbReference>